<dbReference type="GO" id="GO:0006508">
    <property type="term" value="P:proteolysis"/>
    <property type="evidence" value="ECO:0007669"/>
    <property type="project" value="InterPro"/>
</dbReference>
<dbReference type="SUPFAM" id="SSF50494">
    <property type="entry name" value="Trypsin-like serine proteases"/>
    <property type="match status" value="1"/>
</dbReference>
<dbReference type="InterPro" id="IPR018114">
    <property type="entry name" value="TRYPSIN_HIS"/>
</dbReference>
<protein>
    <submittedName>
        <fullName evidence="7">CSON002839 protein</fullName>
    </submittedName>
</protein>
<dbReference type="PRINTS" id="PR00722">
    <property type="entry name" value="CHYMOTRYPSIN"/>
</dbReference>
<dbReference type="GO" id="GO:0004252">
    <property type="term" value="F:serine-type endopeptidase activity"/>
    <property type="evidence" value="ECO:0007669"/>
    <property type="project" value="InterPro"/>
</dbReference>
<dbReference type="PROSITE" id="PS00134">
    <property type="entry name" value="TRYPSIN_HIS"/>
    <property type="match status" value="1"/>
</dbReference>
<dbReference type="InterPro" id="IPR009003">
    <property type="entry name" value="Peptidase_S1_PA"/>
</dbReference>
<reference evidence="6" key="1">
    <citation type="submission" date="2018-04" db="EMBL/GenBank/DDBJ databases">
        <authorList>
            <person name="Go L.Y."/>
            <person name="Mitchell J.A."/>
        </authorList>
    </citation>
    <scope>NUCLEOTIDE SEQUENCE</scope>
    <source>
        <tissue evidence="6">Whole organism</tissue>
    </source>
</reference>
<evidence type="ECO:0000256" key="4">
    <source>
        <dbReference type="SAM" id="SignalP"/>
    </source>
</evidence>
<feature type="chain" id="PRO_5033343237" evidence="4">
    <location>
        <begin position="32"/>
        <end position="382"/>
    </location>
</feature>
<sequence length="382" mass="42920">MLRRCQFTLIKLIFFLVSCFLSTSLLIVTRADNVNSSCHGTGICKNLYECLPVLNQFKQNNTRPVFCSEEDEIVCCPVEVQNENARISEKKCVEYLKHVFEEVKTLPDDPEDEFEIAHIDRCGIQVQEYAIEGGEDASHREYPHMTAIGDDSIEVDGIEDYILWFCGGSLISENFVITAAHCIVTENAISPKIVKFGALNFDIDEPSAKTYEIEQAIAHPEYVRQFVYHDIGLLKLKENVKLDFNVRPICLSPADTSLQFKSIWATGWGKKKGEGYEGILQKLQLPLVTESQCGMTYTPKRTKRLPNGLNGKILCYGAIRGKDTCPGSSGGPIQVPSRNVYCSYYLVGITSAGVRCTEGYPGLFTKVSEYLDWIEDTVWNVK</sequence>
<organism evidence="7">
    <name type="scientific">Culicoides sonorensis</name>
    <name type="common">Biting midge</name>
    <dbReference type="NCBI Taxonomy" id="179676"/>
    <lineage>
        <taxon>Eukaryota</taxon>
        <taxon>Metazoa</taxon>
        <taxon>Ecdysozoa</taxon>
        <taxon>Arthropoda</taxon>
        <taxon>Hexapoda</taxon>
        <taxon>Insecta</taxon>
        <taxon>Pterygota</taxon>
        <taxon>Neoptera</taxon>
        <taxon>Endopterygota</taxon>
        <taxon>Diptera</taxon>
        <taxon>Nematocera</taxon>
        <taxon>Chironomoidea</taxon>
        <taxon>Ceratopogonidae</taxon>
        <taxon>Ceratopogoninae</taxon>
        <taxon>Culicoides</taxon>
        <taxon>Monoculicoides</taxon>
    </lineage>
</organism>
<dbReference type="Gene3D" id="2.40.10.10">
    <property type="entry name" value="Trypsin-like serine proteases"/>
    <property type="match status" value="1"/>
</dbReference>
<keyword evidence="1" id="KW-1015">Disulfide bond</keyword>
<dbReference type="InterPro" id="IPR001314">
    <property type="entry name" value="Peptidase_S1A"/>
</dbReference>
<dbReference type="AlphaFoldDB" id="A0A336MR47"/>
<dbReference type="VEuPathDB" id="VectorBase:CSON002839"/>
<evidence type="ECO:0000256" key="2">
    <source>
        <dbReference type="ARBA" id="ARBA00023180"/>
    </source>
</evidence>
<feature type="domain" description="Peptidase S1" evidence="5">
    <location>
        <begin position="131"/>
        <end position="379"/>
    </location>
</feature>
<dbReference type="InterPro" id="IPR051487">
    <property type="entry name" value="Ser/Thr_Proteases_Immune/Dev"/>
</dbReference>
<dbReference type="CDD" id="cd00190">
    <property type="entry name" value="Tryp_SPc"/>
    <property type="match status" value="1"/>
</dbReference>
<gene>
    <name evidence="7" type="primary">CSON002839</name>
</gene>
<dbReference type="EMBL" id="UFQS01001481">
    <property type="protein sequence ID" value="SSX11167.1"/>
    <property type="molecule type" value="Genomic_DNA"/>
</dbReference>
<dbReference type="EMBL" id="UFQT01001481">
    <property type="protein sequence ID" value="SSX30737.1"/>
    <property type="molecule type" value="Genomic_DNA"/>
</dbReference>
<proteinExistence type="inferred from homology"/>
<dbReference type="PANTHER" id="PTHR24256">
    <property type="entry name" value="TRYPTASE-RELATED"/>
    <property type="match status" value="1"/>
</dbReference>
<evidence type="ECO:0000313" key="7">
    <source>
        <dbReference type="EMBL" id="SSX30737.1"/>
    </source>
</evidence>
<dbReference type="InterPro" id="IPR001254">
    <property type="entry name" value="Trypsin_dom"/>
</dbReference>
<dbReference type="InterPro" id="IPR043504">
    <property type="entry name" value="Peptidase_S1_PA_chymotrypsin"/>
</dbReference>
<comment type="similarity">
    <text evidence="3">Belongs to the peptidase S1 family. CLIP subfamily.</text>
</comment>
<dbReference type="SMART" id="SM00020">
    <property type="entry name" value="Tryp_SPc"/>
    <property type="match status" value="1"/>
</dbReference>
<accession>A0A336MR47</accession>
<feature type="signal peptide" evidence="4">
    <location>
        <begin position="1"/>
        <end position="31"/>
    </location>
</feature>
<reference evidence="7" key="2">
    <citation type="submission" date="2018-07" db="EMBL/GenBank/DDBJ databases">
        <authorList>
            <person name="Quirk P.G."/>
            <person name="Krulwich T.A."/>
        </authorList>
    </citation>
    <scope>NUCLEOTIDE SEQUENCE</scope>
</reference>
<dbReference type="PROSITE" id="PS50240">
    <property type="entry name" value="TRYPSIN_DOM"/>
    <property type="match status" value="1"/>
</dbReference>
<evidence type="ECO:0000256" key="3">
    <source>
        <dbReference type="ARBA" id="ARBA00024195"/>
    </source>
</evidence>
<evidence type="ECO:0000259" key="5">
    <source>
        <dbReference type="PROSITE" id="PS50240"/>
    </source>
</evidence>
<name>A0A336MR47_CULSO</name>
<evidence type="ECO:0000313" key="6">
    <source>
        <dbReference type="EMBL" id="SSX11167.1"/>
    </source>
</evidence>
<keyword evidence="2" id="KW-0325">Glycoprotein</keyword>
<dbReference type="OMA" id="QICARDY"/>
<dbReference type="FunFam" id="2.40.10.10:FF:000068">
    <property type="entry name" value="transmembrane protease serine 2"/>
    <property type="match status" value="1"/>
</dbReference>
<dbReference type="Pfam" id="PF00089">
    <property type="entry name" value="Trypsin"/>
    <property type="match status" value="1"/>
</dbReference>
<keyword evidence="4" id="KW-0732">Signal</keyword>
<evidence type="ECO:0000256" key="1">
    <source>
        <dbReference type="ARBA" id="ARBA00023157"/>
    </source>
</evidence>